<feature type="non-terminal residue" evidence="2">
    <location>
        <position position="1"/>
    </location>
</feature>
<protein>
    <submittedName>
        <fullName evidence="2">Uncharacterized protein</fullName>
    </submittedName>
</protein>
<feature type="region of interest" description="Disordered" evidence="1">
    <location>
        <begin position="1"/>
        <end position="28"/>
    </location>
</feature>
<name>A0A392SSQ2_9FABA</name>
<evidence type="ECO:0000313" key="2">
    <source>
        <dbReference type="EMBL" id="MCI51893.1"/>
    </source>
</evidence>
<dbReference type="EMBL" id="LXQA010439023">
    <property type="protein sequence ID" value="MCI51893.1"/>
    <property type="molecule type" value="Genomic_DNA"/>
</dbReference>
<organism evidence="2 3">
    <name type="scientific">Trifolium medium</name>
    <dbReference type="NCBI Taxonomy" id="97028"/>
    <lineage>
        <taxon>Eukaryota</taxon>
        <taxon>Viridiplantae</taxon>
        <taxon>Streptophyta</taxon>
        <taxon>Embryophyta</taxon>
        <taxon>Tracheophyta</taxon>
        <taxon>Spermatophyta</taxon>
        <taxon>Magnoliopsida</taxon>
        <taxon>eudicotyledons</taxon>
        <taxon>Gunneridae</taxon>
        <taxon>Pentapetalae</taxon>
        <taxon>rosids</taxon>
        <taxon>fabids</taxon>
        <taxon>Fabales</taxon>
        <taxon>Fabaceae</taxon>
        <taxon>Papilionoideae</taxon>
        <taxon>50 kb inversion clade</taxon>
        <taxon>NPAAA clade</taxon>
        <taxon>Hologalegina</taxon>
        <taxon>IRL clade</taxon>
        <taxon>Trifolieae</taxon>
        <taxon>Trifolium</taxon>
    </lineage>
</organism>
<keyword evidence="3" id="KW-1185">Reference proteome</keyword>
<reference evidence="2 3" key="1">
    <citation type="journal article" date="2018" name="Front. Plant Sci.">
        <title>Red Clover (Trifolium pratense) and Zigzag Clover (T. medium) - A Picture of Genomic Similarities and Differences.</title>
        <authorList>
            <person name="Dluhosova J."/>
            <person name="Istvanek J."/>
            <person name="Nedelnik J."/>
            <person name="Repkova J."/>
        </authorList>
    </citation>
    <scope>NUCLEOTIDE SEQUENCE [LARGE SCALE GENOMIC DNA]</scope>
    <source>
        <strain evidence="3">cv. 10/8</strain>
        <tissue evidence="2">Leaf</tissue>
    </source>
</reference>
<dbReference type="AlphaFoldDB" id="A0A392SSQ2"/>
<sequence length="98" mass="11008">FEDGMPDSDDFLSADEGPHPRPDSSDEFDEFYASADEDWDRNASDWGSIASASNYQSCNDGFNSAISYEFNAMFLASMFSQSSSDEERTSEERNSEVR</sequence>
<dbReference type="Proteomes" id="UP000265520">
    <property type="component" value="Unassembled WGS sequence"/>
</dbReference>
<evidence type="ECO:0000313" key="3">
    <source>
        <dbReference type="Proteomes" id="UP000265520"/>
    </source>
</evidence>
<evidence type="ECO:0000256" key="1">
    <source>
        <dbReference type="SAM" id="MobiDB-lite"/>
    </source>
</evidence>
<accession>A0A392SSQ2</accession>
<feature type="compositionally biased region" description="Acidic residues" evidence="1">
    <location>
        <begin position="1"/>
        <end position="13"/>
    </location>
</feature>
<proteinExistence type="predicted"/>
<feature type="non-terminal residue" evidence="2">
    <location>
        <position position="98"/>
    </location>
</feature>
<comment type="caution">
    <text evidence="2">The sequence shown here is derived from an EMBL/GenBank/DDBJ whole genome shotgun (WGS) entry which is preliminary data.</text>
</comment>